<dbReference type="SUPFAM" id="SSF46689">
    <property type="entry name" value="Homeodomain-like"/>
    <property type="match status" value="1"/>
</dbReference>
<dbReference type="Proteomes" id="UP000634139">
    <property type="component" value="Unassembled WGS sequence"/>
</dbReference>
<sequence length="215" mass="24860">MEVETKKRERQRGEHRTSAANRQKILEATLQVAQEYGYQGTTIPRVSLKAQLPTGSVYWHFESKDILFASLMDQSREWLAEFHRKRRPLPGETTRQHLERIYCRAPENEALITQDFWRLGVILSVDQSVREQVSRQRFLDLRQAVMEEYTSWYRQTLPAELQERCPDRAFQLGKFTLVCADGNLIMNASGDTLPGYLRMAGISLIALAEAPPEAF</sequence>
<feature type="region of interest" description="Disordered" evidence="5">
    <location>
        <begin position="1"/>
        <end position="21"/>
    </location>
</feature>
<gene>
    <name evidence="7" type="ORF">GCM10011617_04390</name>
</gene>
<evidence type="ECO:0000313" key="7">
    <source>
        <dbReference type="EMBL" id="GGZ88602.1"/>
    </source>
</evidence>
<name>A0A918R772_9SPHN</name>
<dbReference type="PROSITE" id="PS50977">
    <property type="entry name" value="HTH_TETR_2"/>
    <property type="match status" value="1"/>
</dbReference>
<protein>
    <recommendedName>
        <fullName evidence="6">HTH tetR-type domain-containing protein</fullName>
    </recommendedName>
</protein>
<dbReference type="Gene3D" id="1.10.357.10">
    <property type="entry name" value="Tetracycline Repressor, domain 2"/>
    <property type="match status" value="1"/>
</dbReference>
<dbReference type="EMBL" id="BMZD01000001">
    <property type="protein sequence ID" value="GGZ88602.1"/>
    <property type="molecule type" value="Genomic_DNA"/>
</dbReference>
<comment type="caution">
    <text evidence="7">The sequence shown here is derived from an EMBL/GenBank/DDBJ whole genome shotgun (WGS) entry which is preliminary data.</text>
</comment>
<feature type="domain" description="HTH tetR-type" evidence="6">
    <location>
        <begin position="19"/>
        <end position="79"/>
    </location>
</feature>
<dbReference type="InterPro" id="IPR009057">
    <property type="entry name" value="Homeodomain-like_sf"/>
</dbReference>
<evidence type="ECO:0000313" key="8">
    <source>
        <dbReference type="Proteomes" id="UP000634139"/>
    </source>
</evidence>
<accession>A0A918R772</accession>
<organism evidence="7 8">
    <name type="scientific">Novosphingobium arvoryzae</name>
    <dbReference type="NCBI Taxonomy" id="1256514"/>
    <lineage>
        <taxon>Bacteria</taxon>
        <taxon>Pseudomonadati</taxon>
        <taxon>Pseudomonadota</taxon>
        <taxon>Alphaproteobacteria</taxon>
        <taxon>Sphingomonadales</taxon>
        <taxon>Sphingomonadaceae</taxon>
        <taxon>Novosphingobium</taxon>
    </lineage>
</organism>
<keyword evidence="1" id="KW-0805">Transcription regulation</keyword>
<keyword evidence="8" id="KW-1185">Reference proteome</keyword>
<dbReference type="PANTHER" id="PTHR30055:SF234">
    <property type="entry name" value="HTH-TYPE TRANSCRIPTIONAL REGULATOR BETI"/>
    <property type="match status" value="1"/>
</dbReference>
<dbReference type="InterPro" id="IPR001647">
    <property type="entry name" value="HTH_TetR"/>
</dbReference>
<reference evidence="7" key="1">
    <citation type="journal article" date="2014" name="Int. J. Syst. Evol. Microbiol.">
        <title>Complete genome sequence of Corynebacterium casei LMG S-19264T (=DSM 44701T), isolated from a smear-ripened cheese.</title>
        <authorList>
            <consortium name="US DOE Joint Genome Institute (JGI-PGF)"/>
            <person name="Walter F."/>
            <person name="Albersmeier A."/>
            <person name="Kalinowski J."/>
            <person name="Ruckert C."/>
        </authorList>
    </citation>
    <scope>NUCLEOTIDE SEQUENCE</scope>
    <source>
        <strain evidence="7">KCTC 32422</strain>
    </source>
</reference>
<dbReference type="GO" id="GO:0003700">
    <property type="term" value="F:DNA-binding transcription factor activity"/>
    <property type="evidence" value="ECO:0007669"/>
    <property type="project" value="TreeGrafter"/>
</dbReference>
<evidence type="ECO:0000256" key="2">
    <source>
        <dbReference type="ARBA" id="ARBA00023125"/>
    </source>
</evidence>
<dbReference type="Pfam" id="PF00440">
    <property type="entry name" value="TetR_N"/>
    <property type="match status" value="1"/>
</dbReference>
<dbReference type="InterPro" id="IPR050109">
    <property type="entry name" value="HTH-type_TetR-like_transc_reg"/>
</dbReference>
<feature type="compositionally biased region" description="Basic and acidic residues" evidence="5">
    <location>
        <begin position="1"/>
        <end position="17"/>
    </location>
</feature>
<evidence type="ECO:0000256" key="4">
    <source>
        <dbReference type="PROSITE-ProRule" id="PRU00335"/>
    </source>
</evidence>
<feature type="DNA-binding region" description="H-T-H motif" evidence="4">
    <location>
        <begin position="42"/>
        <end position="61"/>
    </location>
</feature>
<proteinExistence type="predicted"/>
<evidence type="ECO:0000256" key="3">
    <source>
        <dbReference type="ARBA" id="ARBA00023163"/>
    </source>
</evidence>
<reference evidence="7" key="2">
    <citation type="submission" date="2020-09" db="EMBL/GenBank/DDBJ databases">
        <authorList>
            <person name="Sun Q."/>
            <person name="Kim S."/>
        </authorList>
    </citation>
    <scope>NUCLEOTIDE SEQUENCE</scope>
    <source>
        <strain evidence="7">KCTC 32422</strain>
    </source>
</reference>
<evidence type="ECO:0000259" key="6">
    <source>
        <dbReference type="PROSITE" id="PS50977"/>
    </source>
</evidence>
<dbReference type="GO" id="GO:0000976">
    <property type="term" value="F:transcription cis-regulatory region binding"/>
    <property type="evidence" value="ECO:0007669"/>
    <property type="project" value="TreeGrafter"/>
</dbReference>
<keyword evidence="2 4" id="KW-0238">DNA-binding</keyword>
<keyword evidence="3" id="KW-0804">Transcription</keyword>
<evidence type="ECO:0000256" key="5">
    <source>
        <dbReference type="SAM" id="MobiDB-lite"/>
    </source>
</evidence>
<dbReference type="PANTHER" id="PTHR30055">
    <property type="entry name" value="HTH-TYPE TRANSCRIPTIONAL REGULATOR RUTR"/>
    <property type="match status" value="1"/>
</dbReference>
<dbReference type="PRINTS" id="PR00455">
    <property type="entry name" value="HTHTETR"/>
</dbReference>
<evidence type="ECO:0000256" key="1">
    <source>
        <dbReference type="ARBA" id="ARBA00023015"/>
    </source>
</evidence>
<dbReference type="AlphaFoldDB" id="A0A918R772"/>
<dbReference type="RefSeq" id="WP_189538757.1">
    <property type="nucleotide sequence ID" value="NZ_BMZD01000001.1"/>
</dbReference>